<evidence type="ECO:0000313" key="2">
    <source>
        <dbReference type="EMBL" id="KYC47987.1"/>
    </source>
</evidence>
<feature type="domain" description="PRC-barrel" evidence="1">
    <location>
        <begin position="1"/>
        <end position="70"/>
    </location>
</feature>
<evidence type="ECO:0000259" key="1">
    <source>
        <dbReference type="Pfam" id="PF05239"/>
    </source>
</evidence>
<name>A0A150ISM7_9EURY</name>
<dbReference type="SUPFAM" id="SSF50346">
    <property type="entry name" value="PRC-barrel domain"/>
    <property type="match status" value="1"/>
</dbReference>
<protein>
    <submittedName>
        <fullName evidence="2">PRC-barrel domain protein</fullName>
    </submittedName>
</protein>
<accession>A0A150ISM7</accession>
<comment type="caution">
    <text evidence="2">The sequence shown here is derived from an EMBL/GenBank/DDBJ whole genome shotgun (WGS) entry which is preliminary data.</text>
</comment>
<sequence length="76" mass="8338">MRISKLYGLELYNTKGEYIGIINDIILEVKEGIVFGLAVGQEKGIENIAVPFKDVSAIGDIVIVRAKKEESVKLGM</sequence>
<dbReference type="Pfam" id="PF05239">
    <property type="entry name" value="PRC"/>
    <property type="match status" value="1"/>
</dbReference>
<evidence type="ECO:0000313" key="3">
    <source>
        <dbReference type="Proteomes" id="UP000075578"/>
    </source>
</evidence>
<gene>
    <name evidence="2" type="ORF">AMQ74_01642</name>
</gene>
<dbReference type="Gene3D" id="2.30.30.240">
    <property type="entry name" value="PRC-barrel domain"/>
    <property type="match status" value="1"/>
</dbReference>
<dbReference type="Proteomes" id="UP000075578">
    <property type="component" value="Unassembled WGS sequence"/>
</dbReference>
<dbReference type="PANTHER" id="PTHR38137:SF1">
    <property type="entry name" value="PRC-BARREL DOMAIN-CONTAINING PROTEIN"/>
    <property type="match status" value="1"/>
</dbReference>
<dbReference type="EMBL" id="LNGD01000147">
    <property type="protein sequence ID" value="KYC47987.1"/>
    <property type="molecule type" value="Genomic_DNA"/>
</dbReference>
<proteinExistence type="predicted"/>
<dbReference type="AlphaFoldDB" id="A0A150ISM7"/>
<dbReference type="PANTHER" id="PTHR38137">
    <property type="entry name" value="PRC-BARREL DOMAIN PROTEIN"/>
    <property type="match status" value="1"/>
</dbReference>
<dbReference type="InterPro" id="IPR011033">
    <property type="entry name" value="PRC_barrel-like_sf"/>
</dbReference>
<dbReference type="InterPro" id="IPR027275">
    <property type="entry name" value="PRC-brl_dom"/>
</dbReference>
<organism evidence="2 3">
    <name type="scientific">Candidatus Methanofastidiosum methylothiophilum</name>
    <dbReference type="NCBI Taxonomy" id="1705564"/>
    <lineage>
        <taxon>Archaea</taxon>
        <taxon>Methanobacteriati</taxon>
        <taxon>Methanobacteriota</taxon>
        <taxon>Stenosarchaea group</taxon>
        <taxon>Candidatus Methanofastidiosia</taxon>
        <taxon>Candidatus Methanofastidiosales</taxon>
        <taxon>Candidatus Methanofastidiosaceae</taxon>
        <taxon>Candidatus Methanofastidiosum</taxon>
    </lineage>
</organism>
<reference evidence="2 3" key="1">
    <citation type="journal article" date="2016" name="ISME J.">
        <title>Chasing the elusive Euryarchaeota class WSA2: genomes reveal a uniquely fastidious methyl-reducing methanogen.</title>
        <authorList>
            <person name="Nobu M.K."/>
            <person name="Narihiro T."/>
            <person name="Kuroda K."/>
            <person name="Mei R."/>
            <person name="Liu W.T."/>
        </authorList>
    </citation>
    <scope>NUCLEOTIDE SEQUENCE [LARGE SCALE GENOMIC DNA]</scope>
    <source>
        <strain evidence="2">U1lsi0528_Bin089</strain>
    </source>
</reference>